<evidence type="ECO:0000313" key="2">
    <source>
        <dbReference type="Proteomes" id="UP000236370"/>
    </source>
</evidence>
<accession>A0A2J8PZ59</accession>
<reference evidence="1 2" key="1">
    <citation type="submission" date="2017-12" db="EMBL/GenBank/DDBJ databases">
        <title>High-resolution comparative analysis of great ape genomes.</title>
        <authorList>
            <person name="Pollen A."/>
            <person name="Hastie A."/>
            <person name="Hormozdiari F."/>
            <person name="Dougherty M."/>
            <person name="Liu R."/>
            <person name="Chaisson M."/>
            <person name="Hoppe E."/>
            <person name="Hill C."/>
            <person name="Pang A."/>
            <person name="Hillier L."/>
            <person name="Baker C."/>
            <person name="Armstrong J."/>
            <person name="Shendure J."/>
            <person name="Paten B."/>
            <person name="Wilson R."/>
            <person name="Chao H."/>
            <person name="Schneider V."/>
            <person name="Ventura M."/>
            <person name="Kronenberg Z."/>
            <person name="Murali S."/>
            <person name="Gordon D."/>
            <person name="Cantsilieris S."/>
            <person name="Munson K."/>
            <person name="Nelson B."/>
            <person name="Raja A."/>
            <person name="Underwood J."/>
            <person name="Diekhans M."/>
            <person name="Fiddes I."/>
            <person name="Haussler D."/>
            <person name="Eichler E."/>
        </authorList>
    </citation>
    <scope>NUCLEOTIDE SEQUENCE [LARGE SCALE GENOMIC DNA]</scope>
    <source>
        <strain evidence="1">Yerkes chimp pedigree #C0471</strain>
    </source>
</reference>
<evidence type="ECO:0000313" key="1">
    <source>
        <dbReference type="EMBL" id="PNI89304.1"/>
    </source>
</evidence>
<gene>
    <name evidence="1" type="ORF">CK820_G0047843</name>
</gene>
<dbReference type="EMBL" id="NBAG03000099">
    <property type="protein sequence ID" value="PNI89304.1"/>
    <property type="molecule type" value="Genomic_DNA"/>
</dbReference>
<comment type="caution">
    <text evidence="1">The sequence shown here is derived from an EMBL/GenBank/DDBJ whole genome shotgun (WGS) entry which is preliminary data.</text>
</comment>
<sequence>MASKKREVQLQAEADNVVTLQPFRDKCEPVFLFSVMMFCVLLKMKTSKYWSKDK</sequence>
<dbReference type="Proteomes" id="UP000236370">
    <property type="component" value="Unassembled WGS sequence"/>
</dbReference>
<dbReference type="AlphaFoldDB" id="A0A2J8PZ59"/>
<name>A0A2J8PZ59_PANTR</name>
<proteinExistence type="predicted"/>
<organism evidence="1 2">
    <name type="scientific">Pan troglodytes</name>
    <name type="common">Chimpanzee</name>
    <dbReference type="NCBI Taxonomy" id="9598"/>
    <lineage>
        <taxon>Eukaryota</taxon>
        <taxon>Metazoa</taxon>
        <taxon>Chordata</taxon>
        <taxon>Craniata</taxon>
        <taxon>Vertebrata</taxon>
        <taxon>Euteleostomi</taxon>
        <taxon>Mammalia</taxon>
        <taxon>Eutheria</taxon>
        <taxon>Euarchontoglires</taxon>
        <taxon>Primates</taxon>
        <taxon>Haplorrhini</taxon>
        <taxon>Catarrhini</taxon>
        <taxon>Hominidae</taxon>
        <taxon>Pan</taxon>
    </lineage>
</organism>
<protein>
    <submittedName>
        <fullName evidence="1">NME8 isoform 5</fullName>
    </submittedName>
</protein>